<sequence length="89" mass="9167">MGTEPGTLGSVLRRCAVGALDVFIAVFDGVAHAATYVRATAFWATILLPFVIVGGLLTEAAASAPTLFASLVGLNVLCILLGRSYRPSS</sequence>
<reference evidence="2 3" key="1">
    <citation type="submission" date="2022-06" db="EMBL/GenBank/DDBJ databases">
        <title>Halomicroarcula sp. a new haloarchaeum isolate from saline soil.</title>
        <authorList>
            <person name="Strakova D."/>
            <person name="Galisteo C."/>
            <person name="Sanchez-Porro C."/>
            <person name="Ventosa A."/>
        </authorList>
    </citation>
    <scope>NUCLEOTIDE SEQUENCE [LARGE SCALE GENOMIC DNA]</scope>
    <source>
        <strain evidence="2 3">S3CR25-11</strain>
    </source>
</reference>
<dbReference type="EMBL" id="JAMQOS010000009">
    <property type="protein sequence ID" value="MDS0284580.1"/>
    <property type="molecule type" value="Genomic_DNA"/>
</dbReference>
<proteinExistence type="predicted"/>
<dbReference type="Proteomes" id="UP001268864">
    <property type="component" value="Unassembled WGS sequence"/>
</dbReference>
<name>A0ABU2FUY8_9EURY</name>
<evidence type="ECO:0000313" key="3">
    <source>
        <dbReference type="Proteomes" id="UP001268864"/>
    </source>
</evidence>
<keyword evidence="1" id="KW-0472">Membrane</keyword>
<keyword evidence="3" id="KW-1185">Reference proteome</keyword>
<evidence type="ECO:0000256" key="1">
    <source>
        <dbReference type="SAM" id="Phobius"/>
    </source>
</evidence>
<feature type="transmembrane region" description="Helical" evidence="1">
    <location>
        <begin position="64"/>
        <end position="82"/>
    </location>
</feature>
<keyword evidence="1" id="KW-0812">Transmembrane</keyword>
<protein>
    <submittedName>
        <fullName evidence="2">Uncharacterized protein</fullName>
    </submittedName>
</protein>
<dbReference type="Pfam" id="PF26071">
    <property type="entry name" value="DUF8028"/>
    <property type="match status" value="1"/>
</dbReference>
<feature type="transmembrane region" description="Helical" evidence="1">
    <location>
        <begin position="41"/>
        <end position="58"/>
    </location>
</feature>
<keyword evidence="1" id="KW-1133">Transmembrane helix</keyword>
<accession>A0ABU2FUY8</accession>
<comment type="caution">
    <text evidence="2">The sequence shown here is derived from an EMBL/GenBank/DDBJ whole genome shotgun (WGS) entry which is preliminary data.</text>
</comment>
<evidence type="ECO:0000313" key="2">
    <source>
        <dbReference type="EMBL" id="MDS0284580.1"/>
    </source>
</evidence>
<gene>
    <name evidence="2" type="ORF">NDI86_21000</name>
</gene>
<organism evidence="2 3">
    <name type="scientific">Haloarcula onubensis</name>
    <dbReference type="NCBI Taxonomy" id="2950539"/>
    <lineage>
        <taxon>Archaea</taxon>
        <taxon>Methanobacteriati</taxon>
        <taxon>Methanobacteriota</taxon>
        <taxon>Stenosarchaea group</taxon>
        <taxon>Halobacteria</taxon>
        <taxon>Halobacteriales</taxon>
        <taxon>Haloarculaceae</taxon>
        <taxon>Haloarcula</taxon>
    </lineage>
</organism>
<dbReference type="InterPro" id="IPR058341">
    <property type="entry name" value="DUF8028"/>
</dbReference>
<dbReference type="RefSeq" id="WP_310902245.1">
    <property type="nucleotide sequence ID" value="NZ_JAMQOS010000009.1"/>
</dbReference>